<evidence type="ECO:0000256" key="2">
    <source>
        <dbReference type="ARBA" id="ARBA00016322"/>
    </source>
</evidence>
<dbReference type="PANTHER" id="PTHR46437">
    <property type="entry name" value="MORN REPEAT-CONTAINING PROTEIN 5"/>
    <property type="match status" value="1"/>
</dbReference>
<dbReference type="PANTHER" id="PTHR46437:SF1">
    <property type="entry name" value="MORN REPEAT-CONTAINING PROTEIN 5"/>
    <property type="match status" value="1"/>
</dbReference>
<organism evidence="8 9">
    <name type="scientific">Chrysodeixis includens</name>
    <name type="common">Soybean looper</name>
    <name type="synonym">Pseudoplusia includens</name>
    <dbReference type="NCBI Taxonomy" id="689277"/>
    <lineage>
        <taxon>Eukaryota</taxon>
        <taxon>Metazoa</taxon>
        <taxon>Ecdysozoa</taxon>
        <taxon>Arthropoda</taxon>
        <taxon>Hexapoda</taxon>
        <taxon>Insecta</taxon>
        <taxon>Pterygota</taxon>
        <taxon>Neoptera</taxon>
        <taxon>Endopterygota</taxon>
        <taxon>Lepidoptera</taxon>
        <taxon>Glossata</taxon>
        <taxon>Ditrysia</taxon>
        <taxon>Noctuoidea</taxon>
        <taxon>Noctuidae</taxon>
        <taxon>Plusiinae</taxon>
        <taxon>Chrysodeixis</taxon>
    </lineage>
</organism>
<dbReference type="InterPro" id="IPR003409">
    <property type="entry name" value="MORN"/>
</dbReference>
<name>A0A9P0BRQ0_CHRIL</name>
<keyword evidence="9" id="KW-1185">Reference proteome</keyword>
<protein>
    <recommendedName>
        <fullName evidence="2">MORN repeat-containing protein 5</fullName>
    </recommendedName>
</protein>
<sequence length="288" mass="32580">MPSPRKMSMGSACVSEKRVSQWEDIMRKFSDAHKQKCRTTAVDIPREPRSVKYFPTGSQYTGTWDVLGMSGHGEYVFPNGVEYGGDFEEGMFHGVGELRYKSGAVIRGKFEKGVLIGRTLLFTDNLEYSESDWKYCVLPDRRFAVEYDLGLRAAGKAFQTANQPTKTIPHGYYDVGDGFYSPKAKCVFKYHDLTAIIRCPSDREHRWIIENCRGSFEEPVGPRSDLYEKWSEPVEHPEPPPPPAAGPKTTFTKFRPQSVFEDDLDFLKACKFFSPGSLSESSTNTNSD</sequence>
<feature type="region of interest" description="Disordered" evidence="7">
    <location>
        <begin position="230"/>
        <end position="252"/>
    </location>
</feature>
<dbReference type="Pfam" id="PF02493">
    <property type="entry name" value="MORN"/>
    <property type="match status" value="2"/>
</dbReference>
<dbReference type="AlphaFoldDB" id="A0A9P0BRQ0"/>
<evidence type="ECO:0000256" key="4">
    <source>
        <dbReference type="ARBA" id="ARBA00022846"/>
    </source>
</evidence>
<evidence type="ECO:0000256" key="7">
    <source>
        <dbReference type="SAM" id="MobiDB-lite"/>
    </source>
</evidence>
<dbReference type="EMBL" id="LR824018">
    <property type="protein sequence ID" value="CAH0587077.1"/>
    <property type="molecule type" value="Genomic_DNA"/>
</dbReference>
<gene>
    <name evidence="8" type="ORF">CINC_LOCUS3553</name>
</gene>
<evidence type="ECO:0000256" key="6">
    <source>
        <dbReference type="ARBA" id="ARBA00023273"/>
    </source>
</evidence>
<dbReference type="Gene3D" id="2.20.110.10">
    <property type="entry name" value="Histone H3 K4-specific methyltransferase SET7/9 N-terminal domain"/>
    <property type="match status" value="1"/>
</dbReference>
<proteinExistence type="predicted"/>
<evidence type="ECO:0000313" key="9">
    <source>
        <dbReference type="Proteomes" id="UP001154114"/>
    </source>
</evidence>
<evidence type="ECO:0000256" key="3">
    <source>
        <dbReference type="ARBA" id="ARBA00022737"/>
    </source>
</evidence>
<keyword evidence="4" id="KW-0282">Flagellum</keyword>
<dbReference type="InterPro" id="IPR042814">
    <property type="entry name" value="Morn5"/>
</dbReference>
<keyword evidence="5" id="KW-0969">Cilium</keyword>
<evidence type="ECO:0000256" key="5">
    <source>
        <dbReference type="ARBA" id="ARBA00023069"/>
    </source>
</evidence>
<reference evidence="8" key="1">
    <citation type="submission" date="2021-12" db="EMBL/GenBank/DDBJ databases">
        <authorList>
            <person name="King R."/>
        </authorList>
    </citation>
    <scope>NUCLEOTIDE SEQUENCE</scope>
</reference>
<dbReference type="Proteomes" id="UP001154114">
    <property type="component" value="Chromosome 15"/>
</dbReference>
<dbReference type="OrthoDB" id="300500at2759"/>
<evidence type="ECO:0000313" key="8">
    <source>
        <dbReference type="EMBL" id="CAH0587077.1"/>
    </source>
</evidence>
<keyword evidence="6" id="KW-0966">Cell projection</keyword>
<keyword evidence="3" id="KW-0677">Repeat</keyword>
<accession>A0A9P0BRQ0</accession>
<dbReference type="SUPFAM" id="SSF82185">
    <property type="entry name" value="Histone H3 K4-specific methyltransferase SET7/9 N-terminal domain"/>
    <property type="match status" value="1"/>
</dbReference>
<evidence type="ECO:0000256" key="1">
    <source>
        <dbReference type="ARBA" id="ARBA00004230"/>
    </source>
</evidence>
<comment type="subcellular location">
    <subcellularLocation>
        <location evidence="1">Cell projection</location>
        <location evidence="1">Cilium</location>
        <location evidence="1">Flagellum</location>
    </subcellularLocation>
</comment>
<dbReference type="GO" id="GO:0031514">
    <property type="term" value="C:motile cilium"/>
    <property type="evidence" value="ECO:0007669"/>
    <property type="project" value="UniProtKB-SubCell"/>
</dbReference>